<comment type="caution">
    <text evidence="2">The sequence shown here is derived from an EMBL/GenBank/DDBJ whole genome shotgun (WGS) entry which is preliminary data.</text>
</comment>
<reference evidence="2" key="1">
    <citation type="submission" date="2023-07" db="EMBL/GenBank/DDBJ databases">
        <title>Sorghum-associated microbial communities from plants grown in Nebraska, USA.</title>
        <authorList>
            <person name="Schachtman D."/>
        </authorList>
    </citation>
    <scope>NUCLEOTIDE SEQUENCE</scope>
    <source>
        <strain evidence="2">BE80</strain>
    </source>
</reference>
<name>A0AAP5H5D9_PAEAM</name>
<dbReference type="Gene3D" id="3.90.70.10">
    <property type="entry name" value="Cysteine proteinases"/>
    <property type="match status" value="1"/>
</dbReference>
<dbReference type="Proteomes" id="UP001254832">
    <property type="component" value="Unassembled WGS sequence"/>
</dbReference>
<gene>
    <name evidence="2" type="ORF">J2W91_002729</name>
</gene>
<evidence type="ECO:0000259" key="1">
    <source>
        <dbReference type="Pfam" id="PF03412"/>
    </source>
</evidence>
<dbReference type="GO" id="GO:0006508">
    <property type="term" value="P:proteolysis"/>
    <property type="evidence" value="ECO:0007669"/>
    <property type="project" value="InterPro"/>
</dbReference>
<accession>A0AAP5H5D9</accession>
<dbReference type="GO" id="GO:0008233">
    <property type="term" value="F:peptidase activity"/>
    <property type="evidence" value="ECO:0007669"/>
    <property type="project" value="InterPro"/>
</dbReference>
<proteinExistence type="predicted"/>
<sequence>MSLGLIIVLVVIWYYYKFPRKDQIDTQAVPNAYFIESNNEMPMQDHYECAAFSSAFVLRHFGVEADGQKLYEKYPRKLLDGTISPKGIIVFFKRLGYDASYLRGDVNTLKKQISQGNPVIMFIRVNPKQRYLHFVPVVGYDETHFYLVDSLSHTINCNEAHYNRKVAIRELDGLWRTWLPFCQNSYIVVKPK</sequence>
<feature type="domain" description="Peptidase C39" evidence="1">
    <location>
        <begin position="44"/>
        <end position="156"/>
    </location>
</feature>
<dbReference type="RefSeq" id="WP_310140307.1">
    <property type="nucleotide sequence ID" value="NZ_JAVDTR010000007.1"/>
</dbReference>
<dbReference type="Pfam" id="PF03412">
    <property type="entry name" value="Peptidase_C39"/>
    <property type="match status" value="1"/>
</dbReference>
<evidence type="ECO:0000313" key="2">
    <source>
        <dbReference type="EMBL" id="MDR6724261.1"/>
    </source>
</evidence>
<dbReference type="GO" id="GO:0016020">
    <property type="term" value="C:membrane"/>
    <property type="evidence" value="ECO:0007669"/>
    <property type="project" value="InterPro"/>
</dbReference>
<dbReference type="AlphaFoldDB" id="A0AAP5H5D9"/>
<organism evidence="2 3">
    <name type="scientific">Paenibacillus amylolyticus</name>
    <dbReference type="NCBI Taxonomy" id="1451"/>
    <lineage>
        <taxon>Bacteria</taxon>
        <taxon>Bacillati</taxon>
        <taxon>Bacillota</taxon>
        <taxon>Bacilli</taxon>
        <taxon>Bacillales</taxon>
        <taxon>Paenibacillaceae</taxon>
        <taxon>Paenibacillus</taxon>
    </lineage>
</organism>
<dbReference type="GO" id="GO:0005524">
    <property type="term" value="F:ATP binding"/>
    <property type="evidence" value="ECO:0007669"/>
    <property type="project" value="InterPro"/>
</dbReference>
<evidence type="ECO:0000313" key="3">
    <source>
        <dbReference type="Proteomes" id="UP001254832"/>
    </source>
</evidence>
<dbReference type="EMBL" id="JAVDTR010000007">
    <property type="protein sequence ID" value="MDR6724261.1"/>
    <property type="molecule type" value="Genomic_DNA"/>
</dbReference>
<dbReference type="InterPro" id="IPR005074">
    <property type="entry name" value="Peptidase_C39"/>
</dbReference>
<protein>
    <recommendedName>
        <fullName evidence="1">Peptidase C39 domain-containing protein</fullName>
    </recommendedName>
</protein>